<dbReference type="PANTHER" id="PTHR31410:SF1">
    <property type="entry name" value="POST-GPI ATTACHMENT TO PROTEINS FACTOR 4"/>
    <property type="match status" value="1"/>
</dbReference>
<protein>
    <recommendedName>
        <fullName evidence="4">Integral membrane protein</fullName>
    </recommendedName>
</protein>
<keyword evidence="1" id="KW-0472">Membrane</keyword>
<keyword evidence="1" id="KW-1133">Transmembrane helix</keyword>
<keyword evidence="3" id="KW-1185">Reference proteome</keyword>
<dbReference type="PANTHER" id="PTHR31410">
    <property type="entry name" value="TRANSMEMBRANE PROTEIN 246"/>
    <property type="match status" value="1"/>
</dbReference>
<reference evidence="2 3" key="1">
    <citation type="submission" date="2015-02" db="EMBL/GenBank/DDBJ databases">
        <title>Draft Genome Sequences of Two Closely-Related Aflatoxigenic Aspergillus Species Obtained from the Cote d'Ivoire.</title>
        <authorList>
            <person name="Moore G.G."/>
            <person name="Beltz S.B."/>
            <person name="Mack B.M."/>
        </authorList>
    </citation>
    <scope>NUCLEOTIDE SEQUENCE [LARGE SCALE GENOMIC DNA]</scope>
    <source>
        <strain evidence="2 3">SRRC1468</strain>
    </source>
</reference>
<sequence length="423" mass="48009">MILLTKKQRLLLVSFALFYCFLFLVSRFRSARDPGSFFFQPDVGYQPQYSIQRIEESLDYLSGYNTTTTSDPARPPRNSTTKAEDVTFCVGVVTVKRPLQQNIDTTVASILDHLSAQERSRIAVHVLFALTSPSDHPDYNQPWVPNVVDRVLTYDRMDGAPSLSTLRTLERQRDVKRKSLIDYRLSLKSCYDDSNAPYIMMLEDDVVAQRAWYNHTLETLQTIQSWNSTGAIHDWLYLRLFYTEKFLGWNSEHWPIYTLCSISIVALVALLGLMSRRSIRPMQGILTNSFLAILCFLCVPLLIGLYFLAGRVTMQPMHPGIHVMNGHGCCSQALVFPRASVPQLIDFLEQMQDTHPEAVDSAIEALADANGLDRLAIVPSQMQHVGAASYKENKKTYQWHGPHPVKGAHGVWSMGFEKAYGYE</sequence>
<dbReference type="OrthoDB" id="2016523at2759"/>
<comment type="caution">
    <text evidence="2">The sequence shown here is derived from an EMBL/GenBank/DDBJ whole genome shotgun (WGS) entry which is preliminary data.</text>
</comment>
<evidence type="ECO:0008006" key="4">
    <source>
        <dbReference type="Google" id="ProtNLM"/>
    </source>
</evidence>
<dbReference type="GO" id="GO:0000139">
    <property type="term" value="C:Golgi membrane"/>
    <property type="evidence" value="ECO:0007669"/>
    <property type="project" value="InterPro"/>
</dbReference>
<accession>A0A0F8WA78</accession>
<evidence type="ECO:0000256" key="1">
    <source>
        <dbReference type="SAM" id="Phobius"/>
    </source>
</evidence>
<proteinExistence type="predicted"/>
<dbReference type="Proteomes" id="UP000034291">
    <property type="component" value="Unassembled WGS sequence"/>
</dbReference>
<evidence type="ECO:0000313" key="3">
    <source>
        <dbReference type="Proteomes" id="UP000034291"/>
    </source>
</evidence>
<dbReference type="GO" id="GO:0006506">
    <property type="term" value="P:GPI anchor biosynthetic process"/>
    <property type="evidence" value="ECO:0007669"/>
    <property type="project" value="InterPro"/>
</dbReference>
<feature type="transmembrane region" description="Helical" evidence="1">
    <location>
        <begin position="285"/>
        <end position="309"/>
    </location>
</feature>
<name>A0A0F8WA78_9EURO</name>
<feature type="transmembrane region" description="Helical" evidence="1">
    <location>
        <begin position="254"/>
        <end position="273"/>
    </location>
</feature>
<evidence type="ECO:0000313" key="2">
    <source>
        <dbReference type="EMBL" id="KKK14760.1"/>
    </source>
</evidence>
<dbReference type="CDD" id="cd22189">
    <property type="entry name" value="PGAP4-like_fungal"/>
    <property type="match status" value="1"/>
</dbReference>
<dbReference type="AlphaFoldDB" id="A0A0F8WA78"/>
<dbReference type="InterPro" id="IPR029675">
    <property type="entry name" value="PGAP4"/>
</dbReference>
<dbReference type="GO" id="GO:0016757">
    <property type="term" value="F:glycosyltransferase activity"/>
    <property type="evidence" value="ECO:0007669"/>
    <property type="project" value="InterPro"/>
</dbReference>
<organism evidence="2 3">
    <name type="scientific">Aspergillus rambellii</name>
    <dbReference type="NCBI Taxonomy" id="308745"/>
    <lineage>
        <taxon>Eukaryota</taxon>
        <taxon>Fungi</taxon>
        <taxon>Dikarya</taxon>
        <taxon>Ascomycota</taxon>
        <taxon>Pezizomycotina</taxon>
        <taxon>Eurotiomycetes</taxon>
        <taxon>Eurotiomycetidae</taxon>
        <taxon>Eurotiales</taxon>
        <taxon>Aspergillaceae</taxon>
        <taxon>Aspergillus</taxon>
        <taxon>Aspergillus subgen. Nidulantes</taxon>
    </lineage>
</organism>
<keyword evidence="1" id="KW-0812">Transmembrane</keyword>
<gene>
    <name evidence="2" type="ORF">ARAM_006549</name>
</gene>
<dbReference type="EMBL" id="JZBS01003490">
    <property type="protein sequence ID" value="KKK14760.1"/>
    <property type="molecule type" value="Genomic_DNA"/>
</dbReference>